<dbReference type="AlphaFoldDB" id="A0A2C9D777"/>
<evidence type="ECO:0000313" key="5">
    <source>
        <dbReference type="Proteomes" id="UP000223606"/>
    </source>
</evidence>
<feature type="domain" description="Ubiquinol-cytochrome c chaperone" evidence="3">
    <location>
        <begin position="34"/>
        <end position="166"/>
    </location>
</feature>
<accession>A0A2C9D777</accession>
<dbReference type="PANTHER" id="PTHR12184:SF1">
    <property type="entry name" value="UBIQUINOL-CYTOCHROME-C REDUCTASE COMPLEX ASSEMBLY FACTOR 1"/>
    <property type="match status" value="1"/>
</dbReference>
<dbReference type="Proteomes" id="UP000223606">
    <property type="component" value="Chromosome 1"/>
</dbReference>
<dbReference type="PANTHER" id="PTHR12184">
    <property type="entry name" value="UBIQUINOL-CYTOCHROME C REDUCTASE COMPLEX ASSEMBLY FACTOR 1 FAMILY MEMBER"/>
    <property type="match status" value="1"/>
</dbReference>
<dbReference type="InterPro" id="IPR014569">
    <property type="entry name" value="Ubq_cyt-c_CBP3-rel"/>
</dbReference>
<dbReference type="KEGG" id="hdi:HDIA_2643"/>
<gene>
    <name evidence="4" type="ORF">HDIA_2643</name>
</gene>
<evidence type="ECO:0000256" key="2">
    <source>
        <dbReference type="ARBA" id="ARBA00006436"/>
    </source>
</evidence>
<reference evidence="5" key="1">
    <citation type="submission" date="2017-09" db="EMBL/GenBank/DDBJ databases">
        <title>Genome sequence of Nannocystis excedens DSM 71.</title>
        <authorList>
            <person name="Blom J."/>
        </authorList>
    </citation>
    <scope>NUCLEOTIDE SEQUENCE [LARGE SCALE GENOMIC DNA]</scope>
    <source>
        <strain evidence="5">type strain: E19</strain>
    </source>
</reference>
<dbReference type="EMBL" id="LT960614">
    <property type="protein sequence ID" value="SON56184.1"/>
    <property type="molecule type" value="Genomic_DNA"/>
</dbReference>
<protein>
    <recommendedName>
        <fullName evidence="3">Ubiquinol-cytochrome c chaperone domain-containing protein</fullName>
    </recommendedName>
</protein>
<proteinExistence type="inferred from homology"/>
<dbReference type="RefSeq" id="WP_099556598.1">
    <property type="nucleotide sequence ID" value="NZ_LT960614.1"/>
</dbReference>
<dbReference type="Pfam" id="PF03981">
    <property type="entry name" value="Ubiq_cyt_C_chap"/>
    <property type="match status" value="1"/>
</dbReference>
<keyword evidence="5" id="KW-1185">Reference proteome</keyword>
<comment type="similarity">
    <text evidence="1">Belongs to the CBP3 family.</text>
</comment>
<sequence>MILQLLRRRRTSGTVDRLYGAVMATSRDPAYYTDFAVADTVEGRFDLLMLHVVLVVRRLQREGDGDKAMAQTLTEAFFADMDRTIREMGIGDLSVPKRMKKISQAFFGRYTVYDQAINAKDREGLAEALQRNIYDALDERAEAAQRLAGHVLKQAKALDDMTIPDLSALSGSLPVKVSV</sequence>
<dbReference type="OrthoDB" id="7158889at2"/>
<evidence type="ECO:0000256" key="1">
    <source>
        <dbReference type="ARBA" id="ARBA00006407"/>
    </source>
</evidence>
<evidence type="ECO:0000313" key="4">
    <source>
        <dbReference type="EMBL" id="SON56184.1"/>
    </source>
</evidence>
<evidence type="ECO:0000259" key="3">
    <source>
        <dbReference type="Pfam" id="PF03981"/>
    </source>
</evidence>
<dbReference type="InterPro" id="IPR007129">
    <property type="entry name" value="Ubiqinol_cyt_c_chaperone_CPB3"/>
</dbReference>
<organism evidence="4 5">
    <name type="scientific">Hartmannibacter diazotrophicus</name>
    <dbReference type="NCBI Taxonomy" id="1482074"/>
    <lineage>
        <taxon>Bacteria</taxon>
        <taxon>Pseudomonadati</taxon>
        <taxon>Pseudomonadota</taxon>
        <taxon>Alphaproteobacteria</taxon>
        <taxon>Hyphomicrobiales</taxon>
        <taxon>Pleomorphomonadaceae</taxon>
        <taxon>Hartmannibacter</taxon>
    </lineage>
</organism>
<comment type="similarity">
    <text evidence="2">Belongs to the UPF0174 family.</text>
</comment>
<dbReference type="PIRSF" id="PIRSF032079">
    <property type="entry name" value="UCP032079"/>
    <property type="match status" value="1"/>
</dbReference>
<dbReference type="InterPro" id="IPR021150">
    <property type="entry name" value="Ubiq_cyt_c_chap"/>
</dbReference>
<name>A0A2C9D777_9HYPH</name>